<reference evidence="1 2" key="1">
    <citation type="submission" date="2012-04" db="EMBL/GenBank/DDBJ databases">
        <authorList>
            <person name="Genoscope - CEA"/>
        </authorList>
    </citation>
    <scope>NUCLEOTIDE SEQUENCE [LARGE SCALE GENOMIC DNA]</scope>
    <source>
        <strain evidence="1 2">9806</strain>
    </source>
</reference>
<accession>I4GZQ1</accession>
<comment type="caution">
    <text evidence="1">The sequence shown here is derived from an EMBL/GenBank/DDBJ whole genome shotgun (WGS) entry which is preliminary data.</text>
</comment>
<gene>
    <name evidence="1" type="ORF">MICAE_530010</name>
</gene>
<evidence type="ECO:0000313" key="1">
    <source>
        <dbReference type="EMBL" id="CCI15275.1"/>
    </source>
</evidence>
<proteinExistence type="predicted"/>
<organism evidence="1 2">
    <name type="scientific">Microcystis aeruginosa PCC 9806</name>
    <dbReference type="NCBI Taxonomy" id="1160282"/>
    <lineage>
        <taxon>Bacteria</taxon>
        <taxon>Bacillati</taxon>
        <taxon>Cyanobacteriota</taxon>
        <taxon>Cyanophyceae</taxon>
        <taxon>Oscillatoriophycideae</taxon>
        <taxon>Chroococcales</taxon>
        <taxon>Microcystaceae</taxon>
        <taxon>Microcystis</taxon>
    </lineage>
</organism>
<dbReference type="EMBL" id="CAIL01000260">
    <property type="protein sequence ID" value="CCI15275.1"/>
    <property type="molecule type" value="Genomic_DNA"/>
</dbReference>
<dbReference type="HOGENOM" id="CLU_2634091_0_0_3"/>
<protein>
    <submittedName>
        <fullName evidence="1">Uncharacterized protein</fullName>
    </submittedName>
</protein>
<name>I4GZQ1_MICAE</name>
<sequence length="77" mass="8567">METRSETPRETWLQPIVALLGEGEFGEAYALAAYFPNTRNRQLVQLAALLGQNKFSEADTLLKKFAAETQSLVATCF</sequence>
<evidence type="ECO:0000313" key="2">
    <source>
        <dbReference type="Proteomes" id="UP000003273"/>
    </source>
</evidence>
<dbReference type="Proteomes" id="UP000003273">
    <property type="component" value="Unassembled WGS sequence"/>
</dbReference>
<dbReference type="AlphaFoldDB" id="I4GZQ1"/>
<dbReference type="RefSeq" id="WP_004160125.1">
    <property type="nucleotide sequence ID" value="NZ_HE973225.1"/>
</dbReference>